<organism evidence="4">
    <name type="scientific">Pelagomonas calceolata</name>
    <dbReference type="NCBI Taxonomy" id="35677"/>
    <lineage>
        <taxon>Eukaryota</taxon>
        <taxon>Sar</taxon>
        <taxon>Stramenopiles</taxon>
        <taxon>Ochrophyta</taxon>
        <taxon>Pelagophyceae</taxon>
        <taxon>Pelagomonadales</taxon>
        <taxon>Pelagomonadaceae</taxon>
        <taxon>Pelagomonas</taxon>
    </lineage>
</organism>
<gene>
    <name evidence="4" type="ORF">PCAL00307_LOCUS21837</name>
    <name evidence="5" type="ORF">PECAL_5P23310</name>
</gene>
<sequence length="551" mass="63216">MVHPLFASPHNEGGGSYADRDVSQLEKIREEDLAKATKRLKQLQEKLEKLESRKRKPRTYEEDKAKLQAAIVKVKKLVERYQPKSKSTWKGIDIADAGAIALKIDKETKEKETGAAIGSVVNQEITRLMDPEAERIAAEKRQALEQQGHKQPPKPPPAQPGPCSECADKQKGSYWCEVCGLFLCDWHRQNHERTKQTCGHCVLKIGSGKEERATSKQRARSRGKASKKQHYPRVGPNLDDPTDTKRFPNQAYNGQLPYPIPPRTKKYAGEYEGDFDERGVREGSGRVLFPNGDVYTGKFKNGMRQGFGTYVYHINKMKGETKPRRYEGQWQQSEKKGSGKETWPDGSYYHGEYLKDKFHGKGTHYNRRTKYTGEFREGLRFGKGKCEWLKSKDTYDGEWISNRMHGFGTYIYGSERKKHMDPGKKYDPWDHVFENDTYKGEWIKGKRSGRGVFTKSSGEQWDGEWKNGYRHGMGTIRYRTGKKRDGVWRHDALIVWNTPEYFSAPPSDAVGHRQKADVGKAVGSMIRERAVSAEPPLDERKAWMARSRQLD</sequence>
<reference evidence="4" key="1">
    <citation type="submission" date="2021-01" db="EMBL/GenBank/DDBJ databases">
        <authorList>
            <person name="Corre E."/>
            <person name="Pelletier E."/>
            <person name="Niang G."/>
            <person name="Scheremetjew M."/>
            <person name="Finn R."/>
            <person name="Kale V."/>
            <person name="Holt S."/>
            <person name="Cochrane G."/>
            <person name="Meng A."/>
            <person name="Brown T."/>
            <person name="Cohen L."/>
        </authorList>
    </citation>
    <scope>NUCLEOTIDE SEQUENCE</scope>
    <source>
        <strain evidence="4">CCMP1756</strain>
    </source>
</reference>
<accession>A0A7S4EDV1</accession>
<dbReference type="PANTHER" id="PTHR43215:SF14">
    <property type="entry name" value="RADIAL SPOKE HEAD 1 HOMOLOG"/>
    <property type="match status" value="1"/>
</dbReference>
<protein>
    <submittedName>
        <fullName evidence="4">Uncharacterized protein</fullName>
    </submittedName>
</protein>
<keyword evidence="2" id="KW-0175">Coiled coil</keyword>
<dbReference type="OrthoDB" id="270720at2759"/>
<name>A0A7S4EDV1_9STRA</name>
<evidence type="ECO:0000256" key="2">
    <source>
        <dbReference type="SAM" id="Coils"/>
    </source>
</evidence>
<feature type="region of interest" description="Disordered" evidence="3">
    <location>
        <begin position="142"/>
        <end position="164"/>
    </location>
</feature>
<dbReference type="Gene3D" id="2.20.110.10">
    <property type="entry name" value="Histone H3 K4-specific methyltransferase SET7/9 N-terminal domain"/>
    <property type="match status" value="3"/>
</dbReference>
<dbReference type="InterPro" id="IPR003409">
    <property type="entry name" value="MORN"/>
</dbReference>
<evidence type="ECO:0000256" key="1">
    <source>
        <dbReference type="ARBA" id="ARBA00022737"/>
    </source>
</evidence>
<evidence type="ECO:0000256" key="3">
    <source>
        <dbReference type="SAM" id="MobiDB-lite"/>
    </source>
</evidence>
<feature type="region of interest" description="Disordered" evidence="3">
    <location>
        <begin position="209"/>
        <end position="263"/>
    </location>
</feature>
<proteinExistence type="predicted"/>
<evidence type="ECO:0000313" key="6">
    <source>
        <dbReference type="Proteomes" id="UP000789595"/>
    </source>
</evidence>
<dbReference type="Proteomes" id="UP000789595">
    <property type="component" value="Unassembled WGS sequence"/>
</dbReference>
<dbReference type="Pfam" id="PF02493">
    <property type="entry name" value="MORN"/>
    <property type="match status" value="8"/>
</dbReference>
<dbReference type="SMART" id="SM00698">
    <property type="entry name" value="MORN"/>
    <property type="match status" value="8"/>
</dbReference>
<dbReference type="EMBL" id="HBIW01025353">
    <property type="protein sequence ID" value="CAE0706386.1"/>
    <property type="molecule type" value="Transcribed_RNA"/>
</dbReference>
<dbReference type="CDD" id="cd19757">
    <property type="entry name" value="Bbox1"/>
    <property type="match status" value="1"/>
</dbReference>
<keyword evidence="6" id="KW-1185">Reference proteome</keyword>
<dbReference type="SUPFAM" id="SSF82185">
    <property type="entry name" value="Histone H3 K4-specific methyltransferase SET7/9 N-terminal domain"/>
    <property type="match status" value="3"/>
</dbReference>
<dbReference type="EMBL" id="CAKKNE010000005">
    <property type="protein sequence ID" value="CAH0377811.1"/>
    <property type="molecule type" value="Genomic_DNA"/>
</dbReference>
<feature type="region of interest" description="Disordered" evidence="3">
    <location>
        <begin position="323"/>
        <end position="343"/>
    </location>
</feature>
<dbReference type="AlphaFoldDB" id="A0A7S4EDV1"/>
<feature type="compositionally biased region" description="Basic residues" evidence="3">
    <location>
        <begin position="215"/>
        <end position="231"/>
    </location>
</feature>
<evidence type="ECO:0000313" key="4">
    <source>
        <dbReference type="EMBL" id="CAE0706386.1"/>
    </source>
</evidence>
<reference evidence="5" key="2">
    <citation type="submission" date="2021-11" db="EMBL/GenBank/DDBJ databases">
        <authorList>
            <consortium name="Genoscope - CEA"/>
            <person name="William W."/>
        </authorList>
    </citation>
    <scope>NUCLEOTIDE SEQUENCE</scope>
</reference>
<evidence type="ECO:0000313" key="5">
    <source>
        <dbReference type="EMBL" id="CAH0377811.1"/>
    </source>
</evidence>
<feature type="region of interest" description="Disordered" evidence="3">
    <location>
        <begin position="1"/>
        <end position="22"/>
    </location>
</feature>
<feature type="coiled-coil region" evidence="2">
    <location>
        <begin position="26"/>
        <end position="53"/>
    </location>
</feature>
<keyword evidence="1" id="KW-0677">Repeat</keyword>
<dbReference type="PANTHER" id="PTHR43215">
    <property type="entry name" value="RADIAL SPOKE HEAD 1 HOMOLOG"/>
    <property type="match status" value="1"/>
</dbReference>